<evidence type="ECO:0000313" key="8">
    <source>
        <dbReference type="EMBL" id="PRY17266.1"/>
    </source>
</evidence>
<gene>
    <name evidence="8" type="ORF">CLV37_102225</name>
</gene>
<evidence type="ECO:0000256" key="4">
    <source>
        <dbReference type="ARBA" id="ARBA00029447"/>
    </source>
</evidence>
<comment type="caution">
    <text evidence="8">The sequence shown here is derived from an EMBL/GenBank/DDBJ whole genome shotgun (WGS) entry which is preliminary data.</text>
</comment>
<dbReference type="Pfam" id="PF00015">
    <property type="entry name" value="MCPsignal"/>
    <property type="match status" value="1"/>
</dbReference>
<keyword evidence="2" id="KW-1133">Transmembrane helix</keyword>
<dbReference type="SUPFAM" id="SSF58104">
    <property type="entry name" value="Methyl-accepting chemotaxis protein (MCP) signaling domain"/>
    <property type="match status" value="1"/>
</dbReference>
<name>A0A2T0R7X2_9ACTN</name>
<organism evidence="8 9">
    <name type="scientific">Kineococcus rhizosphaerae</name>
    <dbReference type="NCBI Taxonomy" id="559628"/>
    <lineage>
        <taxon>Bacteria</taxon>
        <taxon>Bacillati</taxon>
        <taxon>Actinomycetota</taxon>
        <taxon>Actinomycetes</taxon>
        <taxon>Kineosporiales</taxon>
        <taxon>Kineosporiaceae</taxon>
        <taxon>Kineococcus</taxon>
    </lineage>
</organism>
<evidence type="ECO:0000313" key="9">
    <source>
        <dbReference type="Proteomes" id="UP000238083"/>
    </source>
</evidence>
<dbReference type="PANTHER" id="PTHR32089:SF112">
    <property type="entry name" value="LYSOZYME-LIKE PROTEIN-RELATED"/>
    <property type="match status" value="1"/>
</dbReference>
<dbReference type="InterPro" id="IPR004089">
    <property type="entry name" value="MCPsignal_dom"/>
</dbReference>
<keyword evidence="3 5" id="KW-0807">Transducer</keyword>
<dbReference type="Gene3D" id="1.10.287.950">
    <property type="entry name" value="Methyl-accepting chemotaxis protein"/>
    <property type="match status" value="1"/>
</dbReference>
<evidence type="ECO:0000259" key="6">
    <source>
        <dbReference type="PROSITE" id="PS50111"/>
    </source>
</evidence>
<dbReference type="Proteomes" id="UP000238083">
    <property type="component" value="Unassembled WGS sequence"/>
</dbReference>
<accession>A0A2T0R7X2</accession>
<dbReference type="EMBL" id="PVZF01000002">
    <property type="protein sequence ID" value="PRY17266.1"/>
    <property type="molecule type" value="Genomic_DNA"/>
</dbReference>
<dbReference type="GO" id="GO:0007165">
    <property type="term" value="P:signal transduction"/>
    <property type="evidence" value="ECO:0007669"/>
    <property type="project" value="UniProtKB-KW"/>
</dbReference>
<comment type="similarity">
    <text evidence="4">Belongs to the methyl-accepting chemotaxis (MCP) protein family.</text>
</comment>
<dbReference type="PROSITE" id="PS50111">
    <property type="entry name" value="CHEMOTAXIS_TRANSDUC_2"/>
    <property type="match status" value="1"/>
</dbReference>
<dbReference type="GO" id="GO:0016020">
    <property type="term" value="C:membrane"/>
    <property type="evidence" value="ECO:0007669"/>
    <property type="project" value="InterPro"/>
</dbReference>
<dbReference type="AlphaFoldDB" id="A0A2T0R7X2"/>
<dbReference type="PANTHER" id="PTHR32089">
    <property type="entry name" value="METHYL-ACCEPTING CHEMOTAXIS PROTEIN MCPB"/>
    <property type="match status" value="1"/>
</dbReference>
<evidence type="ECO:0000256" key="3">
    <source>
        <dbReference type="ARBA" id="ARBA00023224"/>
    </source>
</evidence>
<dbReference type="SMART" id="SM00283">
    <property type="entry name" value="MA"/>
    <property type="match status" value="1"/>
</dbReference>
<dbReference type="PROSITE" id="PS50885">
    <property type="entry name" value="HAMP"/>
    <property type="match status" value="1"/>
</dbReference>
<protein>
    <submittedName>
        <fullName evidence="8">Methyl-accepting chemotaxis protein (MCP) signaling protein</fullName>
    </submittedName>
</protein>
<feature type="domain" description="Methyl-accepting transducer" evidence="6">
    <location>
        <begin position="144"/>
        <end position="284"/>
    </location>
</feature>
<keyword evidence="2" id="KW-0472">Membrane</keyword>
<evidence type="ECO:0000256" key="2">
    <source>
        <dbReference type="ARBA" id="ARBA00022989"/>
    </source>
</evidence>
<keyword evidence="1" id="KW-0812">Transmembrane</keyword>
<keyword evidence="9" id="KW-1185">Reference proteome</keyword>
<evidence type="ECO:0000259" key="7">
    <source>
        <dbReference type="PROSITE" id="PS50885"/>
    </source>
</evidence>
<dbReference type="Gene3D" id="1.20.120.1530">
    <property type="match status" value="1"/>
</dbReference>
<sequence>MKLFSGRGGRSSADEVALYREVVRQVAEVCEKAAAGDLEARVAGVPGSDAVPELARLATSVNRSLDVSDAFVREAGEVLTAAAEGRFHRRLLLGGLGGAFRHSASAINSGRTTMQAGNAAVEGARTTRLALADDFEAGVLGVSEQLATASTELSASAQGLATAAGAASEEADQAALTMQALTEASREIQQVVSVIDAIADQTRLLALNATIEAARAGEAGKGFAVVAAEVKELADQSGRATEQVSQRVDSIRQNAQEAVRAITGIGGTIVEMNGLVDGVRTAVDGSSGWGSAQDTTGLSQLAEELRTQISGFLAGMRG</sequence>
<proteinExistence type="inferred from homology"/>
<evidence type="ECO:0000256" key="1">
    <source>
        <dbReference type="ARBA" id="ARBA00022692"/>
    </source>
</evidence>
<evidence type="ECO:0000256" key="5">
    <source>
        <dbReference type="PROSITE-ProRule" id="PRU00284"/>
    </source>
</evidence>
<dbReference type="InterPro" id="IPR003660">
    <property type="entry name" value="HAMP_dom"/>
</dbReference>
<feature type="domain" description="HAMP" evidence="7">
    <location>
        <begin position="23"/>
        <end position="73"/>
    </location>
</feature>
<reference evidence="8 9" key="1">
    <citation type="submission" date="2018-03" db="EMBL/GenBank/DDBJ databases">
        <title>Genomic Encyclopedia of Archaeal and Bacterial Type Strains, Phase II (KMG-II): from individual species to whole genera.</title>
        <authorList>
            <person name="Goeker M."/>
        </authorList>
    </citation>
    <scope>NUCLEOTIDE SEQUENCE [LARGE SCALE GENOMIC DNA]</scope>
    <source>
        <strain evidence="8 9">DSM 19711</strain>
    </source>
</reference>